<dbReference type="Proteomes" id="UP001162131">
    <property type="component" value="Unassembled WGS sequence"/>
</dbReference>
<protein>
    <submittedName>
        <fullName evidence="1">Uncharacterized protein</fullName>
    </submittedName>
</protein>
<evidence type="ECO:0000313" key="1">
    <source>
        <dbReference type="EMBL" id="CAG9313087.1"/>
    </source>
</evidence>
<organism evidence="1 2">
    <name type="scientific">Blepharisma stoltei</name>
    <dbReference type="NCBI Taxonomy" id="1481888"/>
    <lineage>
        <taxon>Eukaryota</taxon>
        <taxon>Sar</taxon>
        <taxon>Alveolata</taxon>
        <taxon>Ciliophora</taxon>
        <taxon>Postciliodesmatophora</taxon>
        <taxon>Heterotrichea</taxon>
        <taxon>Heterotrichida</taxon>
        <taxon>Blepharismidae</taxon>
        <taxon>Blepharisma</taxon>
    </lineage>
</organism>
<name>A0AAU9IIS9_9CILI</name>
<sequence length="113" mass="13012">MEIIQILTKNSYGFSKQLPQKIFYILERNRTTESFVDKTLPNVLNWASYQSNNLLSYLQIIIDDARFELEEKETAEKLANALNALIEVFGSEPVLREFSIYSKGVGVFIDKIS</sequence>
<gene>
    <name evidence="1" type="ORF">BSTOLATCC_MIC8366</name>
</gene>
<reference evidence="1" key="1">
    <citation type="submission" date="2021-09" db="EMBL/GenBank/DDBJ databases">
        <authorList>
            <consortium name="AG Swart"/>
            <person name="Singh M."/>
            <person name="Singh A."/>
            <person name="Seah K."/>
            <person name="Emmerich C."/>
        </authorList>
    </citation>
    <scope>NUCLEOTIDE SEQUENCE</scope>
    <source>
        <strain evidence="1">ATCC30299</strain>
    </source>
</reference>
<dbReference type="EMBL" id="CAJZBQ010000010">
    <property type="protein sequence ID" value="CAG9313087.1"/>
    <property type="molecule type" value="Genomic_DNA"/>
</dbReference>
<proteinExistence type="predicted"/>
<evidence type="ECO:0000313" key="2">
    <source>
        <dbReference type="Proteomes" id="UP001162131"/>
    </source>
</evidence>
<keyword evidence="2" id="KW-1185">Reference proteome</keyword>
<dbReference type="AlphaFoldDB" id="A0AAU9IIS9"/>
<comment type="caution">
    <text evidence="1">The sequence shown here is derived from an EMBL/GenBank/DDBJ whole genome shotgun (WGS) entry which is preliminary data.</text>
</comment>
<accession>A0AAU9IIS9</accession>